<keyword evidence="3 4" id="KW-0597">Phosphoprotein</keyword>
<dbReference type="InterPro" id="IPR003594">
    <property type="entry name" value="HATPase_dom"/>
</dbReference>
<dbReference type="InterPro" id="IPR036097">
    <property type="entry name" value="HisK_dim/P_sf"/>
</dbReference>
<evidence type="ECO:0000256" key="3">
    <source>
        <dbReference type="ARBA" id="ARBA00022553"/>
    </source>
</evidence>
<dbReference type="Pfam" id="PF00072">
    <property type="entry name" value="Response_reg"/>
    <property type="match status" value="1"/>
</dbReference>
<keyword evidence="9" id="KW-1185">Reference proteome</keyword>
<organism evidence="8 9">
    <name type="scientific">Sediminicoccus rosea</name>
    <dbReference type="NCBI Taxonomy" id="1225128"/>
    <lineage>
        <taxon>Bacteria</taxon>
        <taxon>Pseudomonadati</taxon>
        <taxon>Pseudomonadota</taxon>
        <taxon>Alphaproteobacteria</taxon>
        <taxon>Acetobacterales</taxon>
        <taxon>Roseomonadaceae</taxon>
        <taxon>Sediminicoccus</taxon>
    </lineage>
</organism>
<evidence type="ECO:0000256" key="5">
    <source>
        <dbReference type="SAM" id="Phobius"/>
    </source>
</evidence>
<dbReference type="Pfam" id="PF00512">
    <property type="entry name" value="HisKA"/>
    <property type="match status" value="1"/>
</dbReference>
<dbReference type="PROSITE" id="PS50109">
    <property type="entry name" value="HIS_KIN"/>
    <property type="match status" value="1"/>
</dbReference>
<evidence type="ECO:0000256" key="4">
    <source>
        <dbReference type="PROSITE-ProRule" id="PRU00169"/>
    </source>
</evidence>
<gene>
    <name evidence="8" type="ORF">R9Z33_16000</name>
</gene>
<dbReference type="EC" id="2.7.13.3" evidence="2"/>
<dbReference type="PANTHER" id="PTHR45339:SF5">
    <property type="entry name" value="HISTIDINE KINASE"/>
    <property type="match status" value="1"/>
</dbReference>
<dbReference type="InterPro" id="IPR036890">
    <property type="entry name" value="HATPase_C_sf"/>
</dbReference>
<feature type="domain" description="Response regulatory" evidence="7">
    <location>
        <begin position="732"/>
        <end position="849"/>
    </location>
</feature>
<dbReference type="CDD" id="cd17546">
    <property type="entry name" value="REC_hyHK_CKI1_RcsC-like"/>
    <property type="match status" value="1"/>
</dbReference>
<dbReference type="EMBL" id="CP137852">
    <property type="protein sequence ID" value="WPB83604.1"/>
    <property type="molecule type" value="Genomic_DNA"/>
</dbReference>
<proteinExistence type="predicted"/>
<evidence type="ECO:0000256" key="2">
    <source>
        <dbReference type="ARBA" id="ARBA00012438"/>
    </source>
</evidence>
<dbReference type="InterPro" id="IPR005467">
    <property type="entry name" value="His_kinase_dom"/>
</dbReference>
<dbReference type="CDD" id="cd00156">
    <property type="entry name" value="REC"/>
    <property type="match status" value="1"/>
</dbReference>
<feature type="transmembrane region" description="Helical" evidence="5">
    <location>
        <begin position="306"/>
        <end position="328"/>
    </location>
</feature>
<protein>
    <recommendedName>
        <fullName evidence="2">histidine kinase</fullName>
        <ecNumber evidence="2">2.7.13.3</ecNumber>
    </recommendedName>
</protein>
<comment type="catalytic activity">
    <reaction evidence="1">
        <text>ATP + protein L-histidine = ADP + protein N-phospho-L-histidine.</text>
        <dbReference type="EC" id="2.7.13.3"/>
    </reaction>
</comment>
<dbReference type="SMART" id="SM00388">
    <property type="entry name" value="HisKA"/>
    <property type="match status" value="1"/>
</dbReference>
<evidence type="ECO:0000259" key="7">
    <source>
        <dbReference type="PROSITE" id="PS50110"/>
    </source>
</evidence>
<evidence type="ECO:0000313" key="8">
    <source>
        <dbReference type="EMBL" id="WPB83604.1"/>
    </source>
</evidence>
<dbReference type="SMART" id="SM00387">
    <property type="entry name" value="HATPase_c"/>
    <property type="match status" value="1"/>
</dbReference>
<evidence type="ECO:0000313" key="9">
    <source>
        <dbReference type="Proteomes" id="UP001305521"/>
    </source>
</evidence>
<dbReference type="Gene3D" id="3.30.450.20">
    <property type="entry name" value="PAS domain"/>
    <property type="match status" value="1"/>
</dbReference>
<dbReference type="SMART" id="SM00448">
    <property type="entry name" value="REC"/>
    <property type="match status" value="2"/>
</dbReference>
<keyword evidence="5" id="KW-1133">Transmembrane helix</keyword>
<dbReference type="InterPro" id="IPR011006">
    <property type="entry name" value="CheY-like_superfamily"/>
</dbReference>
<dbReference type="SUPFAM" id="SSF52172">
    <property type="entry name" value="CheY-like"/>
    <property type="match status" value="2"/>
</dbReference>
<dbReference type="PROSITE" id="PS50110">
    <property type="entry name" value="RESPONSE_REGULATORY"/>
    <property type="match status" value="2"/>
</dbReference>
<sequence>MSAKAAPRETPLVRRWGGMFGYRIVVIIAVVLVMAVLAIAYAVQSSRRQVRAETDAAHLTQAIAVGLADQISRTVDTVGFVLSDLMARTQRGEARSLSPDMSNLIQDMPQLRAVLLLDGQGRVVEAMPPALAGREFGASAWFQELLRIRAAGAVGVLRVLPPQPGRLLEEPAADVAWRRWTIPLALARPPSGTPQGEFAVALVNPEYLTAIAATPGEAFGVDIRLYSFEGALLAHGDGRSEAIGQSLPDNWLFRDFLPRREVGSLIGQDAFQRDVTASFAVSRQVPIVIEVAQSRRDIMEPVREQLHIFLLACIAVAVIAGTALALLLRQGQRLAESEALARSASKAKEEFLASMSHEIRTPMNGVIGLSGLLLETRLNQTQRRYAETIQTSADHLMTVLNDILDFSKIEAGEIELEQEMFSPEEQVTNIIELFAPRAAAKDIELVGNIEPSVPAQVIGAPGRFRQILLNLLGNAVKFTDQGWIRVTLSAAPDAPQGGWRLVCAVSDTGIGIDPANIPKLFERFTQADASTSRRFGGTGLGLAISRRLAEILGGGIEAEPRPGGGSVFRFTIAVEVAPTMPEPPELGFVGKRVMVVAQQPINRGIICRQLRGLGAEPTEAEEREGAIARLREAKAAGRPLDAVILDGRLGEESGFGLAQRIREESGPDLRLILLSAGEGTHGPPPFGLFNALLLKPSMPARLREALRHAFRARMPAPEPEPAGGAEISTRMQALVVEDNPVNQFVLTRMLEQAGVGVTLAENGAVALEALAGRRFDAILMDMQMPVMDGLEATRNIRSGDSPNRTTRIIGLTAAVGPVYERQCLEAGMDDYLPKPVVRAALMNALGLAHEEGEAG</sequence>
<feature type="modified residue" description="4-aspartylphosphate" evidence="4">
    <location>
        <position position="781"/>
    </location>
</feature>
<dbReference type="Gene3D" id="3.40.50.2300">
    <property type="match status" value="2"/>
</dbReference>
<keyword evidence="5" id="KW-0812">Transmembrane</keyword>
<dbReference type="RefSeq" id="WP_318647578.1">
    <property type="nucleotide sequence ID" value="NZ_CP137852.1"/>
</dbReference>
<reference evidence="8 9" key="1">
    <citation type="submission" date="2023-11" db="EMBL/GenBank/DDBJ databases">
        <title>Arctic aerobic anoxygenic photoheterotroph Sediminicoccus rosea KRV36 adapts its photosynthesis to long days of polar summer.</title>
        <authorList>
            <person name="Tomasch J."/>
            <person name="Kopejtka K."/>
            <person name="Bily T."/>
            <person name="Gardiner A.T."/>
            <person name="Gardian Z."/>
            <person name="Shivaramu S."/>
            <person name="Koblizek M."/>
            <person name="Engelhardt F."/>
            <person name="Kaftan D."/>
        </authorList>
    </citation>
    <scope>NUCLEOTIDE SEQUENCE [LARGE SCALE GENOMIC DNA]</scope>
    <source>
        <strain evidence="8 9">R-30</strain>
    </source>
</reference>
<name>A0ABZ0PD91_9PROT</name>
<dbReference type="SUPFAM" id="SSF47384">
    <property type="entry name" value="Homodimeric domain of signal transducing histidine kinase"/>
    <property type="match status" value="1"/>
</dbReference>
<dbReference type="CDD" id="cd16922">
    <property type="entry name" value="HATPase_EvgS-ArcB-TorS-like"/>
    <property type="match status" value="1"/>
</dbReference>
<evidence type="ECO:0000259" key="6">
    <source>
        <dbReference type="PROSITE" id="PS50109"/>
    </source>
</evidence>
<dbReference type="InterPro" id="IPR003661">
    <property type="entry name" value="HisK_dim/P_dom"/>
</dbReference>
<dbReference type="Gene3D" id="1.10.287.130">
    <property type="match status" value="1"/>
</dbReference>
<dbReference type="Gene3D" id="3.30.565.10">
    <property type="entry name" value="Histidine kinase-like ATPase, C-terminal domain"/>
    <property type="match status" value="1"/>
</dbReference>
<evidence type="ECO:0000256" key="1">
    <source>
        <dbReference type="ARBA" id="ARBA00000085"/>
    </source>
</evidence>
<dbReference type="PRINTS" id="PR00344">
    <property type="entry name" value="BCTRLSENSOR"/>
</dbReference>
<dbReference type="SUPFAM" id="SSF55874">
    <property type="entry name" value="ATPase domain of HSP90 chaperone/DNA topoisomerase II/histidine kinase"/>
    <property type="match status" value="1"/>
</dbReference>
<dbReference type="InterPro" id="IPR001789">
    <property type="entry name" value="Sig_transdc_resp-reg_receiver"/>
</dbReference>
<feature type="transmembrane region" description="Helical" evidence="5">
    <location>
        <begin position="20"/>
        <end position="43"/>
    </location>
</feature>
<dbReference type="InterPro" id="IPR004358">
    <property type="entry name" value="Sig_transdc_His_kin-like_C"/>
</dbReference>
<dbReference type="PANTHER" id="PTHR45339">
    <property type="entry name" value="HYBRID SIGNAL TRANSDUCTION HISTIDINE KINASE J"/>
    <property type="match status" value="1"/>
</dbReference>
<feature type="domain" description="Response regulatory" evidence="7">
    <location>
        <begin position="592"/>
        <end position="710"/>
    </location>
</feature>
<dbReference type="CDD" id="cd00082">
    <property type="entry name" value="HisKA"/>
    <property type="match status" value="1"/>
</dbReference>
<keyword evidence="5" id="KW-0472">Membrane</keyword>
<accession>A0ABZ0PD91</accession>
<dbReference type="Pfam" id="PF02518">
    <property type="entry name" value="HATPase_c"/>
    <property type="match status" value="1"/>
</dbReference>
<feature type="modified residue" description="4-aspartylphosphate" evidence="4">
    <location>
        <position position="646"/>
    </location>
</feature>
<feature type="domain" description="Histidine kinase" evidence="6">
    <location>
        <begin position="354"/>
        <end position="576"/>
    </location>
</feature>
<dbReference type="Proteomes" id="UP001305521">
    <property type="component" value="Chromosome"/>
</dbReference>